<reference evidence="2" key="1">
    <citation type="submission" date="2020-06" db="EMBL/GenBank/DDBJ databases">
        <authorList>
            <person name="Li T."/>
            <person name="Hu X."/>
            <person name="Zhang T."/>
            <person name="Song X."/>
            <person name="Zhang H."/>
            <person name="Dai N."/>
            <person name="Sheng W."/>
            <person name="Hou X."/>
            <person name="Wei L."/>
        </authorList>
    </citation>
    <scope>NUCLEOTIDE SEQUENCE</scope>
    <source>
        <strain evidence="2">G01</strain>
        <tissue evidence="2">Leaf</tissue>
    </source>
</reference>
<gene>
    <name evidence="2" type="ORF">Sangu_1000700</name>
</gene>
<reference evidence="2" key="2">
    <citation type="journal article" date="2024" name="Plant">
        <title>Genomic evolution and insights into agronomic trait innovations of Sesamum species.</title>
        <authorList>
            <person name="Miao H."/>
            <person name="Wang L."/>
            <person name="Qu L."/>
            <person name="Liu H."/>
            <person name="Sun Y."/>
            <person name="Le M."/>
            <person name="Wang Q."/>
            <person name="Wei S."/>
            <person name="Zheng Y."/>
            <person name="Lin W."/>
            <person name="Duan Y."/>
            <person name="Cao H."/>
            <person name="Xiong S."/>
            <person name="Wang X."/>
            <person name="Wei L."/>
            <person name="Li C."/>
            <person name="Ma Q."/>
            <person name="Ju M."/>
            <person name="Zhao R."/>
            <person name="Li G."/>
            <person name="Mu C."/>
            <person name="Tian Q."/>
            <person name="Mei H."/>
            <person name="Zhang T."/>
            <person name="Gao T."/>
            <person name="Zhang H."/>
        </authorList>
    </citation>
    <scope>NUCLEOTIDE SEQUENCE</scope>
    <source>
        <strain evidence="2">G01</strain>
    </source>
</reference>
<sequence>MAGSSIDMITKAKRHLDRLFTIKDSGVAKYFLGFEIARSPQELAVTQTKYIRDIITDVGMLTARSATTPLPFGIKFTDDVGALLTYPNV</sequence>
<dbReference type="EMBL" id="JACGWK010000005">
    <property type="protein sequence ID" value="KAL0354194.1"/>
    <property type="molecule type" value="Genomic_DNA"/>
</dbReference>
<organism evidence="2">
    <name type="scientific">Sesamum angustifolium</name>
    <dbReference type="NCBI Taxonomy" id="2727405"/>
    <lineage>
        <taxon>Eukaryota</taxon>
        <taxon>Viridiplantae</taxon>
        <taxon>Streptophyta</taxon>
        <taxon>Embryophyta</taxon>
        <taxon>Tracheophyta</taxon>
        <taxon>Spermatophyta</taxon>
        <taxon>Magnoliopsida</taxon>
        <taxon>eudicotyledons</taxon>
        <taxon>Gunneridae</taxon>
        <taxon>Pentapetalae</taxon>
        <taxon>asterids</taxon>
        <taxon>lamiids</taxon>
        <taxon>Lamiales</taxon>
        <taxon>Pedaliaceae</taxon>
        <taxon>Sesamum</taxon>
    </lineage>
</organism>
<dbReference type="Pfam" id="PF07727">
    <property type="entry name" value="RVT_2"/>
    <property type="match status" value="1"/>
</dbReference>
<dbReference type="AlphaFoldDB" id="A0AAW2PE90"/>
<evidence type="ECO:0000259" key="1">
    <source>
        <dbReference type="Pfam" id="PF07727"/>
    </source>
</evidence>
<feature type="domain" description="Reverse transcriptase Ty1/copia-type" evidence="1">
    <location>
        <begin position="2"/>
        <end position="70"/>
    </location>
</feature>
<accession>A0AAW2PE90</accession>
<dbReference type="InterPro" id="IPR013103">
    <property type="entry name" value="RVT_2"/>
</dbReference>
<proteinExistence type="predicted"/>
<name>A0AAW2PE90_9LAMI</name>
<protein>
    <recommendedName>
        <fullName evidence="1">Reverse transcriptase Ty1/copia-type domain-containing protein</fullName>
    </recommendedName>
</protein>
<comment type="caution">
    <text evidence="2">The sequence shown here is derived from an EMBL/GenBank/DDBJ whole genome shotgun (WGS) entry which is preliminary data.</text>
</comment>
<evidence type="ECO:0000313" key="2">
    <source>
        <dbReference type="EMBL" id="KAL0354194.1"/>
    </source>
</evidence>